<feature type="domain" description="Biotin carboxylation" evidence="9">
    <location>
        <begin position="4"/>
        <end position="447"/>
    </location>
</feature>
<feature type="domain" description="Lipoyl-binding" evidence="7">
    <location>
        <begin position="560"/>
        <end position="635"/>
    </location>
</feature>
<dbReference type="SUPFAM" id="SSF52440">
    <property type="entry name" value="PreATP-grasp domain"/>
    <property type="match status" value="1"/>
</dbReference>
<sequence>MKAGIRTLLVANRGEIALRIMRTARALGLDCVAIYSDADANAPHVRMADRAVRVGGAAPAESYLNIPAIIAAARAAGADAVHPGYGFLSENADFARACLDAGLVFVGPPPGAITAMGDKAEAKRVMRAAGLPCVPGYDGEDQEEARLAAEAEAIGYPVIVKATAGGGGRGMRIVSDPSTFGELLRSARAEAMGAFGSDRMLVERVVVDPRHVEIQVLVDRHGNGIHLGERDCSVQRRHQKLIEEAPAPGLDPALRDRMGRAAVSAAISIGYEGVGTFEFLLDRSGEFYFMEMNTRLQVEHPVTEAITGLDLVEWQLRVAMGEPLSLRQEDVSLSGHAIEVRLCAEDELRDFLPQSGRIALWRAPDHIRTDHAVHTDYEVAPFYDSMFAKLIAGGRNREDARRKLLRALRETVVFGIRTNRETLIRCLEHPAFAAGGVGTGFLDQHRDALIPREFRVDPLQAALAAAALCPPGQGGAGRPATLRLLDENGTTHEAEVEGGRVMATGAELLVTGRTGDEIRFRLDGVDRRAVAQADGDRVHVQFEGRAATFTDVTYAGSGKGGDAGADGKLRAAMSGRLASILVQPGEAVPAGSKICTVEAMKMEMAHAAPVAGTVARILVSPGQMVSTGQVLVEITPEEKVA</sequence>
<keyword evidence="5" id="KW-0092">Biotin</keyword>
<evidence type="ECO:0000256" key="3">
    <source>
        <dbReference type="ARBA" id="ARBA00022741"/>
    </source>
</evidence>
<dbReference type="Proteomes" id="UP001524642">
    <property type="component" value="Unassembled WGS sequence"/>
</dbReference>
<dbReference type="EC" id="6.4.1.2" evidence="10"/>
<dbReference type="CDD" id="cd06850">
    <property type="entry name" value="biotinyl_domain"/>
    <property type="match status" value="1"/>
</dbReference>
<dbReference type="RefSeq" id="WP_257714462.1">
    <property type="nucleotide sequence ID" value="NZ_JANJOU010000001.1"/>
</dbReference>
<evidence type="ECO:0000313" key="11">
    <source>
        <dbReference type="Proteomes" id="UP001524642"/>
    </source>
</evidence>
<dbReference type="Pfam" id="PF02785">
    <property type="entry name" value="Biotin_carb_C"/>
    <property type="match status" value="1"/>
</dbReference>
<proteinExistence type="predicted"/>
<dbReference type="SUPFAM" id="SSF56059">
    <property type="entry name" value="Glutathione synthetase ATP-binding domain-like"/>
    <property type="match status" value="1"/>
</dbReference>
<dbReference type="SUPFAM" id="SSF51230">
    <property type="entry name" value="Single hybrid motif"/>
    <property type="match status" value="1"/>
</dbReference>
<dbReference type="PANTHER" id="PTHR18866:SF33">
    <property type="entry name" value="METHYLCROTONOYL-COA CARBOXYLASE SUBUNIT ALPHA, MITOCHONDRIAL-RELATED"/>
    <property type="match status" value="1"/>
</dbReference>
<dbReference type="PANTHER" id="PTHR18866">
    <property type="entry name" value="CARBOXYLASE:PYRUVATE/ACETYL-COA/PROPIONYL-COA CARBOXYLASE"/>
    <property type="match status" value="1"/>
</dbReference>
<evidence type="ECO:0000256" key="2">
    <source>
        <dbReference type="ARBA" id="ARBA00022598"/>
    </source>
</evidence>
<evidence type="ECO:0000256" key="4">
    <source>
        <dbReference type="ARBA" id="ARBA00022840"/>
    </source>
</evidence>
<keyword evidence="11" id="KW-1185">Reference proteome</keyword>
<dbReference type="Gene3D" id="2.40.50.100">
    <property type="match status" value="1"/>
</dbReference>
<dbReference type="EMBL" id="JANJOU010000001">
    <property type="protein sequence ID" value="MCR0980793.1"/>
    <property type="molecule type" value="Genomic_DNA"/>
</dbReference>
<keyword evidence="2 10" id="KW-0436">Ligase</keyword>
<dbReference type="InterPro" id="IPR011053">
    <property type="entry name" value="Single_hybrid_motif"/>
</dbReference>
<dbReference type="SMART" id="SM00878">
    <property type="entry name" value="Biotin_carb_C"/>
    <property type="match status" value="1"/>
</dbReference>
<evidence type="ECO:0000256" key="1">
    <source>
        <dbReference type="ARBA" id="ARBA00001953"/>
    </source>
</evidence>
<dbReference type="InterPro" id="IPR011764">
    <property type="entry name" value="Biotin_carboxylation_dom"/>
</dbReference>
<dbReference type="PROSITE" id="PS50968">
    <property type="entry name" value="BIOTINYL_LIPOYL"/>
    <property type="match status" value="1"/>
</dbReference>
<dbReference type="InterPro" id="IPR016185">
    <property type="entry name" value="PreATP-grasp_dom_sf"/>
</dbReference>
<comment type="caution">
    <text evidence="10">The sequence shown here is derived from an EMBL/GenBank/DDBJ whole genome shotgun (WGS) entry which is preliminary data.</text>
</comment>
<gene>
    <name evidence="10" type="ORF">NRP21_01870</name>
</gene>
<dbReference type="PROSITE" id="PS50979">
    <property type="entry name" value="BC"/>
    <property type="match status" value="1"/>
</dbReference>
<dbReference type="PROSITE" id="PS00866">
    <property type="entry name" value="CPSASE_1"/>
    <property type="match status" value="1"/>
</dbReference>
<comment type="cofactor">
    <cofactor evidence="1">
        <name>biotin</name>
        <dbReference type="ChEBI" id="CHEBI:57586"/>
    </cofactor>
</comment>
<dbReference type="InterPro" id="IPR011054">
    <property type="entry name" value="Rudment_hybrid_motif"/>
</dbReference>
<keyword evidence="4 6" id="KW-0067">ATP-binding</keyword>
<dbReference type="Pfam" id="PF00289">
    <property type="entry name" value="Biotin_carb_N"/>
    <property type="match status" value="1"/>
</dbReference>
<dbReference type="GO" id="GO:0003989">
    <property type="term" value="F:acetyl-CoA carboxylase activity"/>
    <property type="evidence" value="ECO:0007669"/>
    <property type="project" value="UniProtKB-EC"/>
</dbReference>
<dbReference type="Pfam" id="PF00364">
    <property type="entry name" value="Biotin_lipoyl"/>
    <property type="match status" value="1"/>
</dbReference>
<dbReference type="InterPro" id="IPR011761">
    <property type="entry name" value="ATP-grasp"/>
</dbReference>
<evidence type="ECO:0000313" key="10">
    <source>
        <dbReference type="EMBL" id="MCR0980793.1"/>
    </source>
</evidence>
<name>A0ABT1X082_9PROT</name>
<dbReference type="PROSITE" id="PS50975">
    <property type="entry name" value="ATP_GRASP"/>
    <property type="match status" value="1"/>
</dbReference>
<evidence type="ECO:0000256" key="6">
    <source>
        <dbReference type="PROSITE-ProRule" id="PRU00409"/>
    </source>
</evidence>
<evidence type="ECO:0000259" key="9">
    <source>
        <dbReference type="PROSITE" id="PS50979"/>
    </source>
</evidence>
<protein>
    <submittedName>
        <fullName evidence="10">Acetyl-CoA carboxylase biotin carboxylase subunit</fullName>
        <ecNumber evidence="10">6.4.1.2</ecNumber>
    </submittedName>
</protein>
<evidence type="ECO:0000259" key="7">
    <source>
        <dbReference type="PROSITE" id="PS50968"/>
    </source>
</evidence>
<accession>A0ABT1X082</accession>
<dbReference type="NCBIfam" id="NF006367">
    <property type="entry name" value="PRK08591.1"/>
    <property type="match status" value="1"/>
</dbReference>
<dbReference type="InterPro" id="IPR005482">
    <property type="entry name" value="Biotin_COase_C"/>
</dbReference>
<dbReference type="PROSITE" id="PS00867">
    <property type="entry name" value="CPSASE_2"/>
    <property type="match status" value="1"/>
</dbReference>
<dbReference type="InterPro" id="IPR005481">
    <property type="entry name" value="BC-like_N"/>
</dbReference>
<evidence type="ECO:0000259" key="8">
    <source>
        <dbReference type="PROSITE" id="PS50975"/>
    </source>
</evidence>
<organism evidence="10 11">
    <name type="scientific">Roseomonas populi</name>
    <dbReference type="NCBI Taxonomy" id="3121582"/>
    <lineage>
        <taxon>Bacteria</taxon>
        <taxon>Pseudomonadati</taxon>
        <taxon>Pseudomonadota</taxon>
        <taxon>Alphaproteobacteria</taxon>
        <taxon>Acetobacterales</taxon>
        <taxon>Roseomonadaceae</taxon>
        <taxon>Roseomonas</taxon>
    </lineage>
</organism>
<evidence type="ECO:0000256" key="5">
    <source>
        <dbReference type="ARBA" id="ARBA00023267"/>
    </source>
</evidence>
<dbReference type="InterPro" id="IPR000089">
    <property type="entry name" value="Biotin_lipoyl"/>
</dbReference>
<keyword evidence="3 6" id="KW-0547">Nucleotide-binding</keyword>
<feature type="domain" description="ATP-grasp" evidence="8">
    <location>
        <begin position="123"/>
        <end position="320"/>
    </location>
</feature>
<dbReference type="Gene3D" id="3.30.470.20">
    <property type="entry name" value="ATP-grasp fold, B domain"/>
    <property type="match status" value="1"/>
</dbReference>
<reference evidence="10 11" key="1">
    <citation type="submission" date="2022-06" db="EMBL/GenBank/DDBJ databases">
        <title>Roseomonas CN29.</title>
        <authorList>
            <person name="Cheng Y."/>
            <person name="He X."/>
        </authorList>
    </citation>
    <scope>NUCLEOTIDE SEQUENCE [LARGE SCALE GENOMIC DNA]</scope>
    <source>
        <strain evidence="10 11">CN29</strain>
    </source>
</reference>
<dbReference type="SUPFAM" id="SSF51246">
    <property type="entry name" value="Rudiment single hybrid motif"/>
    <property type="match status" value="1"/>
</dbReference>
<dbReference type="Pfam" id="PF02786">
    <property type="entry name" value="CPSase_L_D2"/>
    <property type="match status" value="1"/>
</dbReference>
<dbReference type="InterPro" id="IPR050856">
    <property type="entry name" value="Biotin_carboxylase_complex"/>
</dbReference>
<dbReference type="InterPro" id="IPR005479">
    <property type="entry name" value="CPAse_ATP-bd"/>
</dbReference>